<keyword evidence="2" id="KW-0964">Secreted</keyword>
<sequence length="84" mass="9483">MEMNKSSSIILLVLLLLLASYHDDDGVGVGLVWRVMGRTCESQSHHFKGACVSNHNCGLVCKNEGFTDGWCRGFRRRCFCTRRC</sequence>
<dbReference type="InterPro" id="IPR003614">
    <property type="entry name" value="Knottins"/>
</dbReference>
<evidence type="ECO:0000313" key="8">
    <source>
        <dbReference type="Proteomes" id="UP001630127"/>
    </source>
</evidence>
<dbReference type="GO" id="GO:0005576">
    <property type="term" value="C:extracellular region"/>
    <property type="evidence" value="ECO:0007669"/>
    <property type="project" value="UniProtKB-SubCell"/>
</dbReference>
<evidence type="ECO:0000259" key="6">
    <source>
        <dbReference type="SMART" id="SM00505"/>
    </source>
</evidence>
<evidence type="ECO:0000256" key="2">
    <source>
        <dbReference type="ARBA" id="ARBA00022525"/>
    </source>
</evidence>
<evidence type="ECO:0000256" key="3">
    <source>
        <dbReference type="ARBA" id="ARBA00022729"/>
    </source>
</evidence>
<dbReference type="SUPFAM" id="SSF57095">
    <property type="entry name" value="Scorpion toxin-like"/>
    <property type="match status" value="1"/>
</dbReference>
<reference evidence="7 8" key="1">
    <citation type="submission" date="2024-11" db="EMBL/GenBank/DDBJ databases">
        <title>A near-complete genome assembly of Cinchona calisaya.</title>
        <authorList>
            <person name="Lian D.C."/>
            <person name="Zhao X.W."/>
            <person name="Wei L."/>
        </authorList>
    </citation>
    <scope>NUCLEOTIDE SEQUENCE [LARGE SCALE GENOMIC DNA]</scope>
    <source>
        <tissue evidence="7">Nenye</tissue>
    </source>
</reference>
<keyword evidence="3 5" id="KW-0732">Signal</keyword>
<protein>
    <recommendedName>
        <fullName evidence="6">Knottins-like domain-containing protein</fullName>
    </recommendedName>
</protein>
<dbReference type="InterPro" id="IPR036574">
    <property type="entry name" value="Scorpion_toxin-like_sf"/>
</dbReference>
<dbReference type="EMBL" id="JBJUIK010000012">
    <property type="protein sequence ID" value="KAL3508243.1"/>
    <property type="molecule type" value="Genomic_DNA"/>
</dbReference>
<feature type="signal peptide" evidence="5">
    <location>
        <begin position="1"/>
        <end position="26"/>
    </location>
</feature>
<keyword evidence="8" id="KW-1185">Reference proteome</keyword>
<evidence type="ECO:0000256" key="4">
    <source>
        <dbReference type="ARBA" id="ARBA00023157"/>
    </source>
</evidence>
<dbReference type="AlphaFoldDB" id="A0ABD2YLI8"/>
<comment type="caution">
    <text evidence="7">The sequence shown here is derived from an EMBL/GenBank/DDBJ whole genome shotgun (WGS) entry which is preliminary data.</text>
</comment>
<dbReference type="PROSITE" id="PS00940">
    <property type="entry name" value="GAMMA_THIONIN"/>
    <property type="match status" value="1"/>
</dbReference>
<feature type="domain" description="Knottins-like" evidence="6">
    <location>
        <begin position="39"/>
        <end position="84"/>
    </location>
</feature>
<comment type="subcellular location">
    <subcellularLocation>
        <location evidence="1">Secreted</location>
    </subcellularLocation>
</comment>
<name>A0ABD2YLI8_9GENT</name>
<dbReference type="Gene3D" id="3.30.30.10">
    <property type="entry name" value="Knottin, scorpion toxin-like"/>
    <property type="match status" value="1"/>
</dbReference>
<dbReference type="Proteomes" id="UP001630127">
    <property type="component" value="Unassembled WGS sequence"/>
</dbReference>
<gene>
    <name evidence="7" type="ORF">ACH5RR_027644</name>
</gene>
<dbReference type="InterPro" id="IPR008176">
    <property type="entry name" value="Defensin_plant"/>
</dbReference>
<feature type="chain" id="PRO_5044763319" description="Knottins-like domain-containing protein" evidence="5">
    <location>
        <begin position="27"/>
        <end position="84"/>
    </location>
</feature>
<keyword evidence="4" id="KW-1015">Disulfide bond</keyword>
<dbReference type="SMART" id="SM00505">
    <property type="entry name" value="Knot1"/>
    <property type="match status" value="1"/>
</dbReference>
<dbReference type="Pfam" id="PF00304">
    <property type="entry name" value="Gamma-thionin"/>
    <property type="match status" value="1"/>
</dbReference>
<accession>A0ABD2YLI8</accession>
<evidence type="ECO:0000256" key="1">
    <source>
        <dbReference type="ARBA" id="ARBA00004613"/>
    </source>
</evidence>
<proteinExistence type="predicted"/>
<organism evidence="7 8">
    <name type="scientific">Cinchona calisaya</name>
    <dbReference type="NCBI Taxonomy" id="153742"/>
    <lineage>
        <taxon>Eukaryota</taxon>
        <taxon>Viridiplantae</taxon>
        <taxon>Streptophyta</taxon>
        <taxon>Embryophyta</taxon>
        <taxon>Tracheophyta</taxon>
        <taxon>Spermatophyta</taxon>
        <taxon>Magnoliopsida</taxon>
        <taxon>eudicotyledons</taxon>
        <taxon>Gunneridae</taxon>
        <taxon>Pentapetalae</taxon>
        <taxon>asterids</taxon>
        <taxon>lamiids</taxon>
        <taxon>Gentianales</taxon>
        <taxon>Rubiaceae</taxon>
        <taxon>Cinchonoideae</taxon>
        <taxon>Cinchoneae</taxon>
        <taxon>Cinchona</taxon>
    </lineage>
</organism>
<dbReference type="PANTHER" id="PTHR33147">
    <property type="entry name" value="DEFENSIN-LIKE PROTEIN 1"/>
    <property type="match status" value="1"/>
</dbReference>
<dbReference type="PRINTS" id="PR00288">
    <property type="entry name" value="PUROTHIONIN"/>
</dbReference>
<dbReference type="PANTHER" id="PTHR33147:SF133">
    <property type="entry name" value="DEFENSIN-LIKE PROTEIN 6-RELATED"/>
    <property type="match status" value="1"/>
</dbReference>
<evidence type="ECO:0000313" key="7">
    <source>
        <dbReference type="EMBL" id="KAL3508243.1"/>
    </source>
</evidence>
<evidence type="ECO:0000256" key="5">
    <source>
        <dbReference type="SAM" id="SignalP"/>
    </source>
</evidence>